<name>A0A4C1ZGK3_EUMVA</name>
<gene>
    <name evidence="1" type="ORF">EVAR_60922_1</name>
</gene>
<evidence type="ECO:0000313" key="1">
    <source>
        <dbReference type="EMBL" id="GBP86940.1"/>
    </source>
</evidence>
<reference evidence="1 2" key="1">
    <citation type="journal article" date="2019" name="Commun. Biol.">
        <title>The bagworm genome reveals a unique fibroin gene that provides high tensile strength.</title>
        <authorList>
            <person name="Kono N."/>
            <person name="Nakamura H."/>
            <person name="Ohtoshi R."/>
            <person name="Tomita M."/>
            <person name="Numata K."/>
            <person name="Arakawa K."/>
        </authorList>
    </citation>
    <scope>NUCLEOTIDE SEQUENCE [LARGE SCALE GENOMIC DNA]</scope>
</reference>
<keyword evidence="2" id="KW-1185">Reference proteome</keyword>
<proteinExistence type="predicted"/>
<comment type="caution">
    <text evidence="1">The sequence shown here is derived from an EMBL/GenBank/DDBJ whole genome shotgun (WGS) entry which is preliminary data.</text>
</comment>
<dbReference type="EMBL" id="BGZK01001825">
    <property type="protein sequence ID" value="GBP86940.1"/>
    <property type="molecule type" value="Genomic_DNA"/>
</dbReference>
<dbReference type="Proteomes" id="UP000299102">
    <property type="component" value="Unassembled WGS sequence"/>
</dbReference>
<evidence type="ECO:0000313" key="2">
    <source>
        <dbReference type="Proteomes" id="UP000299102"/>
    </source>
</evidence>
<protein>
    <submittedName>
        <fullName evidence="1">Uncharacterized protein</fullName>
    </submittedName>
</protein>
<sequence>MSASTRAHECVSIKRQVSRAVTTRIGQEPEYSEQTKVLIGSPLIYLNVMRLRSVPNGAYKQNSHIFDARTQRRGRARYEHTQCVHHMAAVYLDRLRPPLCQCESIFSISPPYVMGLLRLELEDREGEKKRNYRISDRGRGKRVEWRTGGKKRVKVRGINTGSQHWWHVVTNAMATCEIDSLKCT</sequence>
<organism evidence="1 2">
    <name type="scientific">Eumeta variegata</name>
    <name type="common">Bagworm moth</name>
    <name type="synonym">Eumeta japonica</name>
    <dbReference type="NCBI Taxonomy" id="151549"/>
    <lineage>
        <taxon>Eukaryota</taxon>
        <taxon>Metazoa</taxon>
        <taxon>Ecdysozoa</taxon>
        <taxon>Arthropoda</taxon>
        <taxon>Hexapoda</taxon>
        <taxon>Insecta</taxon>
        <taxon>Pterygota</taxon>
        <taxon>Neoptera</taxon>
        <taxon>Endopterygota</taxon>
        <taxon>Lepidoptera</taxon>
        <taxon>Glossata</taxon>
        <taxon>Ditrysia</taxon>
        <taxon>Tineoidea</taxon>
        <taxon>Psychidae</taxon>
        <taxon>Oiketicinae</taxon>
        <taxon>Eumeta</taxon>
    </lineage>
</organism>
<dbReference type="AlphaFoldDB" id="A0A4C1ZGK3"/>
<accession>A0A4C1ZGK3</accession>